<dbReference type="RefSeq" id="WP_025412239.1">
    <property type="nucleotide sequence ID" value="NZ_CP007128.1"/>
</dbReference>
<evidence type="ECO:0000256" key="8">
    <source>
        <dbReference type="ARBA" id="ARBA00023209"/>
    </source>
</evidence>
<dbReference type="PANTHER" id="PTHR30309">
    <property type="entry name" value="INNER MEMBRANE PROTEIN YGIH"/>
    <property type="match status" value="1"/>
</dbReference>
<dbReference type="EC" id="2.3.1.275" evidence="10"/>
<keyword evidence="1 10" id="KW-1003">Cell membrane</keyword>
<evidence type="ECO:0000256" key="7">
    <source>
        <dbReference type="ARBA" id="ARBA00023136"/>
    </source>
</evidence>
<comment type="subcellular location">
    <subcellularLocation>
        <location evidence="10">Cell membrane</location>
        <topology evidence="10">Multi-pass membrane protein</topology>
    </subcellularLocation>
</comment>
<keyword evidence="3 10" id="KW-0808">Transferase</keyword>
<evidence type="ECO:0000313" key="11">
    <source>
        <dbReference type="EMBL" id="AHG90773.1"/>
    </source>
</evidence>
<evidence type="ECO:0000256" key="1">
    <source>
        <dbReference type="ARBA" id="ARBA00022475"/>
    </source>
</evidence>
<name>W0RMX2_9BACT</name>
<dbReference type="HOGENOM" id="CLU_081254_7_1_0"/>
<dbReference type="eggNOG" id="COG0344">
    <property type="taxonomic scope" value="Bacteria"/>
</dbReference>
<keyword evidence="11" id="KW-0012">Acyltransferase</keyword>
<comment type="catalytic activity">
    <reaction evidence="10">
        <text>an acyl phosphate + sn-glycerol 3-phosphate = a 1-acyl-sn-glycero-3-phosphate + phosphate</text>
        <dbReference type="Rhea" id="RHEA:34075"/>
        <dbReference type="ChEBI" id="CHEBI:43474"/>
        <dbReference type="ChEBI" id="CHEBI:57597"/>
        <dbReference type="ChEBI" id="CHEBI:57970"/>
        <dbReference type="ChEBI" id="CHEBI:59918"/>
        <dbReference type="EC" id="2.3.1.275"/>
    </reaction>
</comment>
<evidence type="ECO:0000256" key="9">
    <source>
        <dbReference type="ARBA" id="ARBA00023264"/>
    </source>
</evidence>
<dbReference type="OrthoDB" id="9777124at2"/>
<dbReference type="InParanoid" id="W0RMX2"/>
<dbReference type="AlphaFoldDB" id="W0RMX2"/>
<feature type="transmembrane region" description="Helical" evidence="10">
    <location>
        <begin position="51"/>
        <end position="73"/>
    </location>
</feature>
<keyword evidence="2 10" id="KW-0444">Lipid biosynthesis</keyword>
<keyword evidence="8 10" id="KW-0594">Phospholipid biosynthesis</keyword>
<comment type="pathway">
    <text evidence="10">Lipid metabolism; phospholipid metabolism.</text>
</comment>
<keyword evidence="7 10" id="KW-0472">Membrane</keyword>
<protein>
    <recommendedName>
        <fullName evidence="10">Glycerol-3-phosphate acyltransferase</fullName>
    </recommendedName>
    <alternativeName>
        <fullName evidence="10">Acyl-PO4 G3P acyltransferase</fullName>
    </alternativeName>
    <alternativeName>
        <fullName evidence="10">Acyl-phosphate--glycerol-3-phosphate acyltransferase</fullName>
    </alternativeName>
    <alternativeName>
        <fullName evidence="10">G3P acyltransferase</fullName>
        <shortName evidence="10">GPAT</shortName>
        <ecNumber evidence="10">2.3.1.275</ecNumber>
    </alternativeName>
    <alternativeName>
        <fullName evidence="10">Lysophosphatidic acid synthase</fullName>
        <shortName evidence="10">LPA synthase</shortName>
    </alternativeName>
</protein>
<proteinExistence type="inferred from homology"/>
<keyword evidence="12" id="KW-1185">Reference proteome</keyword>
<dbReference type="GO" id="GO:0005886">
    <property type="term" value="C:plasma membrane"/>
    <property type="evidence" value="ECO:0007669"/>
    <property type="project" value="UniProtKB-SubCell"/>
</dbReference>
<keyword evidence="4 10" id="KW-0812">Transmembrane</keyword>
<keyword evidence="9 10" id="KW-1208">Phospholipid metabolism</keyword>
<gene>
    <name evidence="10" type="primary">plsY</name>
    <name evidence="11" type="ORF">J421_3236</name>
</gene>
<dbReference type="Pfam" id="PF02660">
    <property type="entry name" value="G3P_acyltransf"/>
    <property type="match status" value="1"/>
</dbReference>
<dbReference type="UniPathway" id="UPA00085"/>
<evidence type="ECO:0000256" key="3">
    <source>
        <dbReference type="ARBA" id="ARBA00022679"/>
    </source>
</evidence>
<comment type="function">
    <text evidence="10">Catalyzes the transfer of an acyl group from acyl-phosphate (acyl-PO(4)) to glycerol-3-phosphate (G3P) to form lysophosphatidic acid (LPA). This enzyme utilizes acyl-phosphate as fatty acyl donor, but not acyl-CoA or acyl-ACP.</text>
</comment>
<evidence type="ECO:0000256" key="10">
    <source>
        <dbReference type="HAMAP-Rule" id="MF_01043"/>
    </source>
</evidence>
<comment type="similarity">
    <text evidence="10">Belongs to the PlsY family.</text>
</comment>
<feature type="transmembrane region" description="Helical" evidence="10">
    <location>
        <begin position="116"/>
        <end position="138"/>
    </location>
</feature>
<evidence type="ECO:0000313" key="12">
    <source>
        <dbReference type="Proteomes" id="UP000019151"/>
    </source>
</evidence>
<keyword evidence="6 10" id="KW-0443">Lipid metabolism</keyword>
<organism evidence="11 12">
    <name type="scientific">Gemmatirosa kalamazoonensis</name>
    <dbReference type="NCBI Taxonomy" id="861299"/>
    <lineage>
        <taxon>Bacteria</taxon>
        <taxon>Pseudomonadati</taxon>
        <taxon>Gemmatimonadota</taxon>
        <taxon>Gemmatimonadia</taxon>
        <taxon>Gemmatimonadales</taxon>
        <taxon>Gemmatimonadaceae</taxon>
        <taxon>Gemmatirosa</taxon>
    </lineage>
</organism>
<feature type="transmembrane region" description="Helical" evidence="10">
    <location>
        <begin position="85"/>
        <end position="104"/>
    </location>
</feature>
<comment type="subunit">
    <text evidence="10">Probably interacts with PlsX.</text>
</comment>
<evidence type="ECO:0000256" key="5">
    <source>
        <dbReference type="ARBA" id="ARBA00022989"/>
    </source>
</evidence>
<evidence type="ECO:0000256" key="4">
    <source>
        <dbReference type="ARBA" id="ARBA00022692"/>
    </source>
</evidence>
<reference evidence="11 12" key="1">
    <citation type="journal article" date="2014" name="Genome Announc.">
        <title>Genome Sequence and Methylome of Soil Bacterium Gemmatirosa kalamazoonensis KBS708T, a Member of the Rarely Cultivated Gemmatimonadetes Phylum.</title>
        <authorList>
            <person name="Debruyn J.M."/>
            <person name="Radosevich M."/>
            <person name="Wommack K.E."/>
            <person name="Polson S.W."/>
            <person name="Hauser L.J."/>
            <person name="Fawaz M.N."/>
            <person name="Korlach J."/>
            <person name="Tsai Y.C."/>
        </authorList>
    </citation>
    <scope>NUCLEOTIDE SEQUENCE [LARGE SCALE GENOMIC DNA]</scope>
    <source>
        <strain evidence="11 12">KBS708</strain>
    </source>
</reference>
<dbReference type="KEGG" id="gba:J421_3236"/>
<feature type="transmembrane region" description="Helical" evidence="10">
    <location>
        <begin position="169"/>
        <end position="187"/>
    </location>
</feature>
<dbReference type="InterPro" id="IPR003811">
    <property type="entry name" value="G3P_acylTferase_PlsY"/>
</dbReference>
<dbReference type="SMART" id="SM01207">
    <property type="entry name" value="G3P_acyltransf"/>
    <property type="match status" value="1"/>
</dbReference>
<evidence type="ECO:0000256" key="6">
    <source>
        <dbReference type="ARBA" id="ARBA00023098"/>
    </source>
</evidence>
<dbReference type="FunCoup" id="W0RMX2">
    <property type="interactions" value="230"/>
</dbReference>
<dbReference type="STRING" id="861299.J421_3236"/>
<dbReference type="EMBL" id="CP007128">
    <property type="protein sequence ID" value="AHG90773.1"/>
    <property type="molecule type" value="Genomic_DNA"/>
</dbReference>
<evidence type="ECO:0000256" key="2">
    <source>
        <dbReference type="ARBA" id="ARBA00022516"/>
    </source>
</evidence>
<dbReference type="PANTHER" id="PTHR30309:SF0">
    <property type="entry name" value="GLYCEROL-3-PHOSPHATE ACYLTRANSFERASE-RELATED"/>
    <property type="match status" value="1"/>
</dbReference>
<sequence length="211" mass="21867">MTDAALLAAGLAASYAAGSIPTAYLAGKAKGVDLRKHGSGNLGATNAWRVLGWRVGLAVYAVDTLKGFLPVFLLPRPVAHAELAAIAYGVAAIVGHVRPVFLGFQKGGKGVATAGGVFLALAPLPFVIALGVFLGVFLATGYVSAGSLSAAVALPFALFVYVGRPSPTVILALLVALFVFWTHRANIGRLRRGEESRFRIGRRATSEGTPR</sequence>
<dbReference type="NCBIfam" id="TIGR00023">
    <property type="entry name" value="glycerol-3-phosphate 1-O-acyltransferase PlsY"/>
    <property type="match status" value="1"/>
</dbReference>
<dbReference type="GO" id="GO:0008654">
    <property type="term" value="P:phospholipid biosynthetic process"/>
    <property type="evidence" value="ECO:0007669"/>
    <property type="project" value="UniProtKB-UniRule"/>
</dbReference>
<keyword evidence="5 10" id="KW-1133">Transmembrane helix</keyword>
<dbReference type="PATRIC" id="fig|861299.3.peg.3289"/>
<accession>W0RMX2</accession>
<dbReference type="HAMAP" id="MF_01043">
    <property type="entry name" value="PlsY"/>
    <property type="match status" value="1"/>
</dbReference>
<dbReference type="GO" id="GO:0043772">
    <property type="term" value="F:acyl-phosphate glycerol-3-phosphate acyltransferase activity"/>
    <property type="evidence" value="ECO:0007669"/>
    <property type="project" value="UniProtKB-UniRule"/>
</dbReference>
<dbReference type="Proteomes" id="UP000019151">
    <property type="component" value="Chromosome"/>
</dbReference>